<dbReference type="InterPro" id="IPR004241">
    <property type="entry name" value="Atg8-like"/>
</dbReference>
<keyword evidence="2" id="KW-0472">Membrane</keyword>
<accession>A0A6C0BGI7</accession>
<dbReference type="EMBL" id="MN739156">
    <property type="protein sequence ID" value="QHS91200.1"/>
    <property type="molecule type" value="Genomic_DNA"/>
</dbReference>
<reference evidence="4" key="1">
    <citation type="journal article" date="2020" name="Nature">
        <title>Giant virus diversity and host interactions through global metagenomics.</title>
        <authorList>
            <person name="Schulz F."/>
            <person name="Roux S."/>
            <person name="Paez-Espino D."/>
            <person name="Jungbluth S."/>
            <person name="Walsh D.A."/>
            <person name="Denef V.J."/>
            <person name="McMahon K.D."/>
            <person name="Konstantinidis K.T."/>
            <person name="Eloe-Fadrosh E.A."/>
            <person name="Kyrpides N.C."/>
            <person name="Woyke T."/>
        </authorList>
    </citation>
    <scope>NUCLEOTIDE SEQUENCE</scope>
    <source>
        <strain evidence="4">GVMAG-M-3300013004-44</strain>
    </source>
</reference>
<dbReference type="GO" id="GO:0016020">
    <property type="term" value="C:membrane"/>
    <property type="evidence" value="ECO:0007669"/>
    <property type="project" value="UniProtKB-SubCell"/>
</dbReference>
<dbReference type="SUPFAM" id="SSF54236">
    <property type="entry name" value="Ubiquitin-like"/>
    <property type="match status" value="1"/>
</dbReference>
<keyword evidence="3" id="KW-0449">Lipoprotein</keyword>
<name>A0A6C0BGI7_9ZZZZ</name>
<evidence type="ECO:0008006" key="5">
    <source>
        <dbReference type="Google" id="ProtNLM"/>
    </source>
</evidence>
<dbReference type="AlphaFoldDB" id="A0A6C0BGI7"/>
<comment type="subcellular location">
    <subcellularLocation>
        <location evidence="1">Membrane</location>
    </subcellularLocation>
</comment>
<dbReference type="Gene3D" id="3.10.20.90">
    <property type="entry name" value="Phosphatidylinositol 3-kinase Catalytic Subunit, Chain A, domain 1"/>
    <property type="match status" value="1"/>
</dbReference>
<sequence>MTPTDIERIMKKHPGRIPVYVSKASQTDTSLPDIQRRKFLIPQDFTITHVYHTIRQWLKLQPEHAIFIFINNSIPDQSKTLLELYEKHRSPDGLLRITYSSENTFG</sequence>
<dbReference type="Pfam" id="PF02991">
    <property type="entry name" value="ATG8"/>
    <property type="match status" value="1"/>
</dbReference>
<proteinExistence type="predicted"/>
<evidence type="ECO:0000256" key="3">
    <source>
        <dbReference type="ARBA" id="ARBA00023288"/>
    </source>
</evidence>
<dbReference type="InterPro" id="IPR029071">
    <property type="entry name" value="Ubiquitin-like_domsf"/>
</dbReference>
<protein>
    <recommendedName>
        <fullName evidence="5">Autophagy-related protein</fullName>
    </recommendedName>
</protein>
<organism evidence="4">
    <name type="scientific">viral metagenome</name>
    <dbReference type="NCBI Taxonomy" id="1070528"/>
    <lineage>
        <taxon>unclassified sequences</taxon>
        <taxon>metagenomes</taxon>
        <taxon>organismal metagenomes</taxon>
    </lineage>
</organism>
<evidence type="ECO:0000313" key="4">
    <source>
        <dbReference type="EMBL" id="QHS91200.1"/>
    </source>
</evidence>
<evidence type="ECO:0000256" key="1">
    <source>
        <dbReference type="ARBA" id="ARBA00004370"/>
    </source>
</evidence>
<dbReference type="PANTHER" id="PTHR10969">
    <property type="entry name" value="MICROTUBULE-ASSOCIATED PROTEINS 1A/1B LIGHT CHAIN 3-RELATED"/>
    <property type="match status" value="1"/>
</dbReference>
<evidence type="ECO:0000256" key="2">
    <source>
        <dbReference type="ARBA" id="ARBA00023136"/>
    </source>
</evidence>